<gene>
    <name evidence="2" type="primary">rsfS</name>
    <name evidence="4" type="ORF">HNQ65_001099</name>
</gene>
<dbReference type="HAMAP" id="MF_01477">
    <property type="entry name" value="Iojap_RsfS"/>
    <property type="match status" value="1"/>
</dbReference>
<comment type="caution">
    <text evidence="4">The sequence shown here is derived from an EMBL/GenBank/DDBJ whole genome shotgun (WGS) entry which is preliminary data.</text>
</comment>
<dbReference type="AlphaFoldDB" id="A0A7W7Y8C7"/>
<comment type="subcellular location">
    <subcellularLocation>
        <location evidence="2">Cytoplasm</location>
    </subcellularLocation>
</comment>
<evidence type="ECO:0000256" key="2">
    <source>
        <dbReference type="HAMAP-Rule" id="MF_01477"/>
    </source>
</evidence>
<evidence type="ECO:0000313" key="4">
    <source>
        <dbReference type="EMBL" id="MBB5031531.1"/>
    </source>
</evidence>
<dbReference type="EMBL" id="JACHIG010000002">
    <property type="protein sequence ID" value="MBB5031531.1"/>
    <property type="molecule type" value="Genomic_DNA"/>
</dbReference>
<dbReference type="GO" id="GO:0017148">
    <property type="term" value="P:negative regulation of translation"/>
    <property type="evidence" value="ECO:0007669"/>
    <property type="project" value="UniProtKB-UniRule"/>
</dbReference>
<name>A0A7W7Y8C7_9BACT</name>
<dbReference type="GO" id="GO:0042256">
    <property type="term" value="P:cytosolic ribosome assembly"/>
    <property type="evidence" value="ECO:0007669"/>
    <property type="project" value="UniProtKB-UniRule"/>
</dbReference>
<keyword evidence="2" id="KW-0963">Cytoplasm</keyword>
<keyword evidence="5" id="KW-1185">Reference proteome</keyword>
<dbReference type="GO" id="GO:0090071">
    <property type="term" value="P:negative regulation of ribosome biogenesis"/>
    <property type="evidence" value="ECO:0007669"/>
    <property type="project" value="UniProtKB-UniRule"/>
</dbReference>
<feature type="region of interest" description="Disordered" evidence="3">
    <location>
        <begin position="115"/>
        <end position="158"/>
    </location>
</feature>
<dbReference type="InterPro" id="IPR043519">
    <property type="entry name" value="NT_sf"/>
</dbReference>
<proteinExistence type="inferred from homology"/>
<evidence type="ECO:0000313" key="5">
    <source>
        <dbReference type="Proteomes" id="UP000590740"/>
    </source>
</evidence>
<evidence type="ECO:0000256" key="3">
    <source>
        <dbReference type="SAM" id="MobiDB-lite"/>
    </source>
</evidence>
<dbReference type="PANTHER" id="PTHR21043">
    <property type="entry name" value="IOJAP SUPERFAMILY ORTHOLOG"/>
    <property type="match status" value="1"/>
</dbReference>
<comment type="function">
    <text evidence="2">Functions as a ribosomal silencing factor. Interacts with ribosomal protein uL14 (rplN), blocking formation of intersubunit bridge B8. Prevents association of the 30S and 50S ribosomal subunits and the formation of functional ribosomes, thus repressing translation.</text>
</comment>
<evidence type="ECO:0000256" key="1">
    <source>
        <dbReference type="ARBA" id="ARBA00010574"/>
    </source>
</evidence>
<dbReference type="Gene3D" id="3.30.460.10">
    <property type="entry name" value="Beta Polymerase, domain 2"/>
    <property type="match status" value="1"/>
</dbReference>
<protein>
    <recommendedName>
        <fullName evidence="2">Ribosomal silencing factor RsfS</fullName>
    </recommendedName>
</protein>
<organism evidence="4 5">
    <name type="scientific">Prosthecobacter vanneervenii</name>
    <dbReference type="NCBI Taxonomy" id="48466"/>
    <lineage>
        <taxon>Bacteria</taxon>
        <taxon>Pseudomonadati</taxon>
        <taxon>Verrucomicrobiota</taxon>
        <taxon>Verrucomicrobiia</taxon>
        <taxon>Verrucomicrobiales</taxon>
        <taxon>Verrucomicrobiaceae</taxon>
        <taxon>Prosthecobacter</taxon>
    </lineage>
</organism>
<dbReference type="GO" id="GO:0005737">
    <property type="term" value="C:cytoplasm"/>
    <property type="evidence" value="ECO:0007669"/>
    <property type="project" value="UniProtKB-SubCell"/>
</dbReference>
<comment type="similarity">
    <text evidence="1 2">Belongs to the Iojap/RsfS family.</text>
</comment>
<dbReference type="SUPFAM" id="SSF81301">
    <property type="entry name" value="Nucleotidyltransferase"/>
    <property type="match status" value="1"/>
</dbReference>
<dbReference type="PANTHER" id="PTHR21043:SF0">
    <property type="entry name" value="MITOCHONDRIAL ASSEMBLY OF RIBOSOMAL LARGE SUBUNIT PROTEIN 1"/>
    <property type="match status" value="1"/>
</dbReference>
<dbReference type="RefSeq" id="WP_184338477.1">
    <property type="nucleotide sequence ID" value="NZ_JACHIG010000002.1"/>
</dbReference>
<reference evidence="4 5" key="1">
    <citation type="submission" date="2020-08" db="EMBL/GenBank/DDBJ databases">
        <title>Genomic Encyclopedia of Type Strains, Phase IV (KMG-IV): sequencing the most valuable type-strain genomes for metagenomic binning, comparative biology and taxonomic classification.</title>
        <authorList>
            <person name="Goeker M."/>
        </authorList>
    </citation>
    <scope>NUCLEOTIDE SEQUENCE [LARGE SCALE GENOMIC DNA]</scope>
    <source>
        <strain evidence="4 5">DSM 12252</strain>
    </source>
</reference>
<dbReference type="InterPro" id="IPR004394">
    <property type="entry name" value="Iojap/RsfS/C7orf30"/>
</dbReference>
<dbReference type="Pfam" id="PF02410">
    <property type="entry name" value="RsfS"/>
    <property type="match status" value="1"/>
</dbReference>
<dbReference type="Proteomes" id="UP000590740">
    <property type="component" value="Unassembled WGS sequence"/>
</dbReference>
<sequence length="158" mass="17564">MEDLEIARACALYADDKKAENIRILDLRGLSPIADYFVLCTALSTPQLRAVRDEIVEQMKEQHQTPPTVKDGNFESQWIILVYGSVMVHILTPEKREYYALEELWGDAPELALTVEAPAPEPKEPKPKKAAAKKAPAKKATAKKAVKKAPAKKAAKKK</sequence>
<dbReference type="NCBIfam" id="TIGR00090">
    <property type="entry name" value="rsfS_iojap_ybeB"/>
    <property type="match status" value="1"/>
</dbReference>
<comment type="subunit">
    <text evidence="2">Interacts with ribosomal protein uL14 (rplN).</text>
</comment>
<feature type="compositionally biased region" description="Basic residues" evidence="3">
    <location>
        <begin position="128"/>
        <end position="158"/>
    </location>
</feature>
<dbReference type="GO" id="GO:0043023">
    <property type="term" value="F:ribosomal large subunit binding"/>
    <property type="evidence" value="ECO:0007669"/>
    <property type="project" value="TreeGrafter"/>
</dbReference>
<accession>A0A7W7Y8C7</accession>
<keyword evidence="2" id="KW-0810">Translation regulation</keyword>
<keyword evidence="2" id="KW-0678">Repressor</keyword>